<keyword evidence="3" id="KW-1185">Reference proteome</keyword>
<sequence>MINNAPIKSSTSWCIWIGSTALHGDPSPLNNFMTTSHLLLQGEVEVELRGMAREMRRKKKKLREQRGCIGQNRVAKDFYMLFRCGHTKNFLVEDNEEVAYLQATAVAVGIREIVLTEEEGKKMLRCHSRSWPTRKRVVMEELRRVVMEKLVEENTEEEDEGKKDVEEEVEEDGEDEKEGEEEKDEKAKDKEAKEEEGGKEEKKRRRPSNVQTVVKEEEKPKEEEDDGGEKGGDEKIVFGDRGKCGNQEER</sequence>
<dbReference type="AlphaFoldDB" id="A0A498I5D6"/>
<comment type="caution">
    <text evidence="2">The sequence shown here is derived from an EMBL/GenBank/DDBJ whole genome shotgun (WGS) entry which is preliminary data.</text>
</comment>
<evidence type="ECO:0000313" key="2">
    <source>
        <dbReference type="EMBL" id="RXH78716.1"/>
    </source>
</evidence>
<feature type="compositionally biased region" description="Acidic residues" evidence="1">
    <location>
        <begin position="166"/>
        <end position="183"/>
    </location>
</feature>
<name>A0A498I5D6_MALDO</name>
<feature type="compositionally biased region" description="Basic and acidic residues" evidence="1">
    <location>
        <begin position="214"/>
        <end position="250"/>
    </location>
</feature>
<feature type="region of interest" description="Disordered" evidence="1">
    <location>
        <begin position="150"/>
        <end position="250"/>
    </location>
</feature>
<reference evidence="2 3" key="1">
    <citation type="submission" date="2018-10" db="EMBL/GenBank/DDBJ databases">
        <title>A high-quality apple genome assembly.</title>
        <authorList>
            <person name="Hu J."/>
        </authorList>
    </citation>
    <scope>NUCLEOTIDE SEQUENCE [LARGE SCALE GENOMIC DNA]</scope>
    <source>
        <strain evidence="3">cv. HFTH1</strain>
        <tissue evidence="2">Young leaf</tissue>
    </source>
</reference>
<evidence type="ECO:0000256" key="1">
    <source>
        <dbReference type="SAM" id="MobiDB-lite"/>
    </source>
</evidence>
<feature type="compositionally biased region" description="Basic and acidic residues" evidence="1">
    <location>
        <begin position="184"/>
        <end position="201"/>
    </location>
</feature>
<proteinExistence type="predicted"/>
<protein>
    <submittedName>
        <fullName evidence="2">Uncharacterized protein</fullName>
    </submittedName>
</protein>
<organism evidence="2 3">
    <name type="scientific">Malus domestica</name>
    <name type="common">Apple</name>
    <name type="synonym">Pyrus malus</name>
    <dbReference type="NCBI Taxonomy" id="3750"/>
    <lineage>
        <taxon>Eukaryota</taxon>
        <taxon>Viridiplantae</taxon>
        <taxon>Streptophyta</taxon>
        <taxon>Embryophyta</taxon>
        <taxon>Tracheophyta</taxon>
        <taxon>Spermatophyta</taxon>
        <taxon>Magnoliopsida</taxon>
        <taxon>eudicotyledons</taxon>
        <taxon>Gunneridae</taxon>
        <taxon>Pentapetalae</taxon>
        <taxon>rosids</taxon>
        <taxon>fabids</taxon>
        <taxon>Rosales</taxon>
        <taxon>Rosaceae</taxon>
        <taxon>Amygdaloideae</taxon>
        <taxon>Maleae</taxon>
        <taxon>Malus</taxon>
    </lineage>
</organism>
<dbReference type="Proteomes" id="UP000290289">
    <property type="component" value="Chromosome 13"/>
</dbReference>
<gene>
    <name evidence="2" type="ORF">DVH24_002234</name>
</gene>
<dbReference type="EMBL" id="RDQH01000339">
    <property type="protein sequence ID" value="RXH78716.1"/>
    <property type="molecule type" value="Genomic_DNA"/>
</dbReference>
<evidence type="ECO:0000313" key="3">
    <source>
        <dbReference type="Proteomes" id="UP000290289"/>
    </source>
</evidence>
<accession>A0A498I5D6</accession>